<dbReference type="EMBL" id="JAVFWL010000005">
    <property type="protein sequence ID" value="KAK6753239.1"/>
    <property type="molecule type" value="Genomic_DNA"/>
</dbReference>
<accession>A0ABR1DS35</accession>
<proteinExistence type="predicted"/>
<evidence type="ECO:0000313" key="1">
    <source>
        <dbReference type="EMBL" id="KAK6753239.1"/>
    </source>
</evidence>
<evidence type="ECO:0000313" key="2">
    <source>
        <dbReference type="Proteomes" id="UP001303046"/>
    </source>
</evidence>
<dbReference type="Proteomes" id="UP001303046">
    <property type="component" value="Unassembled WGS sequence"/>
</dbReference>
<keyword evidence="2" id="KW-1185">Reference proteome</keyword>
<comment type="caution">
    <text evidence="1">The sequence shown here is derived from an EMBL/GenBank/DDBJ whole genome shotgun (WGS) entry which is preliminary data.</text>
</comment>
<gene>
    <name evidence="1" type="primary">Necator_chrV.g17475</name>
    <name evidence="1" type="ORF">RB195_012685</name>
</gene>
<protein>
    <submittedName>
        <fullName evidence="1">Uncharacterized protein</fullName>
    </submittedName>
</protein>
<reference evidence="1 2" key="1">
    <citation type="submission" date="2023-08" db="EMBL/GenBank/DDBJ databases">
        <title>A Necator americanus chromosomal reference genome.</title>
        <authorList>
            <person name="Ilik V."/>
            <person name="Petrzelkova K.J."/>
            <person name="Pardy F."/>
            <person name="Fuh T."/>
            <person name="Niatou-Singa F.S."/>
            <person name="Gouil Q."/>
            <person name="Baker L."/>
            <person name="Ritchie M.E."/>
            <person name="Jex A.R."/>
            <person name="Gazzola D."/>
            <person name="Li H."/>
            <person name="Toshio Fujiwara R."/>
            <person name="Zhan B."/>
            <person name="Aroian R.V."/>
            <person name="Pafco B."/>
            <person name="Schwarz E.M."/>
        </authorList>
    </citation>
    <scope>NUCLEOTIDE SEQUENCE [LARGE SCALE GENOMIC DNA]</scope>
    <source>
        <strain evidence="1 2">Aroian</strain>
        <tissue evidence="1">Whole animal</tissue>
    </source>
</reference>
<sequence length="68" mass="7746">MASQLFYDYPVLKPVEKLKNVLQQALKAAKDPVQTVRKISCLSHLSPTDLDRHVCQYVFCAMKSHALE</sequence>
<name>A0ABR1DS35_NECAM</name>
<organism evidence="1 2">
    <name type="scientific">Necator americanus</name>
    <name type="common">Human hookworm</name>
    <dbReference type="NCBI Taxonomy" id="51031"/>
    <lineage>
        <taxon>Eukaryota</taxon>
        <taxon>Metazoa</taxon>
        <taxon>Ecdysozoa</taxon>
        <taxon>Nematoda</taxon>
        <taxon>Chromadorea</taxon>
        <taxon>Rhabditida</taxon>
        <taxon>Rhabditina</taxon>
        <taxon>Rhabditomorpha</taxon>
        <taxon>Strongyloidea</taxon>
        <taxon>Ancylostomatidae</taxon>
        <taxon>Bunostominae</taxon>
        <taxon>Necator</taxon>
    </lineage>
</organism>